<organism evidence="5 6">
    <name type="scientific">Parabacteroides johnsonii DSM 18315</name>
    <dbReference type="NCBI Taxonomy" id="537006"/>
    <lineage>
        <taxon>Bacteria</taxon>
        <taxon>Pseudomonadati</taxon>
        <taxon>Bacteroidota</taxon>
        <taxon>Bacteroidia</taxon>
        <taxon>Bacteroidales</taxon>
        <taxon>Tannerellaceae</taxon>
        <taxon>Parabacteroides</taxon>
    </lineage>
</organism>
<dbReference type="Pfam" id="PF13102">
    <property type="entry name" value="Phage_int_SAM_5"/>
    <property type="match status" value="1"/>
</dbReference>
<dbReference type="InterPro" id="IPR013762">
    <property type="entry name" value="Integrase-like_cat_sf"/>
</dbReference>
<dbReference type="STRING" id="537006.PRABACTJOHN_03191"/>
<gene>
    <name evidence="5" type="ORF">PRABACTJOHN_03191</name>
</gene>
<keyword evidence="2" id="KW-0238">DNA-binding</keyword>
<name>B7BDR6_9BACT</name>
<dbReference type="GO" id="GO:0006310">
    <property type="term" value="P:DNA recombination"/>
    <property type="evidence" value="ECO:0007669"/>
    <property type="project" value="UniProtKB-KW"/>
</dbReference>
<dbReference type="InterPro" id="IPR025269">
    <property type="entry name" value="SAM-like_dom"/>
</dbReference>
<feature type="domain" description="Tyr recombinase" evidence="4">
    <location>
        <begin position="237"/>
        <end position="412"/>
    </location>
</feature>
<evidence type="ECO:0000256" key="3">
    <source>
        <dbReference type="ARBA" id="ARBA00023172"/>
    </source>
</evidence>
<sequence>MNAYIHNNFALKKCRRMKIEKFKVLLFLKKTEPDKSGKAPIMGRITLNRTVAQFSTKLSCTPKLWNVRENRLEGKSREAVETNAKIEKLLLAIHAAFNELQERKRDFAAADVKNLFQGSMETQMTLLRLFDRHIEETRERIGIDVCASSMSTYHYARKTLGEFVKKKYKVKDIAFGALNEQFIREYQSYIEVKCGYSNQTSRHHLALLKRICRIAYKEGFSERYHFLHFKIPKQKETTPKALSREDFEKLRDLDIPEKRRSLVLTRDLFLFACYAGTAYADTISITRENLYTDDEGSLWLKYRRKKNELKARVKLLPEAIALIEKYRDNSRETLFPNQLYSTLRANMKILRVLAGLTTELVYHMGRHSFASLVTLEEGVPIETISKMLGHNNIKTTQIYARVTPKKLFEDMDRFIEATKDLELVL</sequence>
<evidence type="ECO:0000259" key="4">
    <source>
        <dbReference type="PROSITE" id="PS51898"/>
    </source>
</evidence>
<dbReference type="InterPro" id="IPR050090">
    <property type="entry name" value="Tyrosine_recombinase_XerCD"/>
</dbReference>
<dbReference type="InterPro" id="IPR010998">
    <property type="entry name" value="Integrase_recombinase_N"/>
</dbReference>
<evidence type="ECO:0000256" key="2">
    <source>
        <dbReference type="ARBA" id="ARBA00023125"/>
    </source>
</evidence>
<dbReference type="SUPFAM" id="SSF56349">
    <property type="entry name" value="DNA breaking-rejoining enzymes"/>
    <property type="match status" value="1"/>
</dbReference>
<dbReference type="InterPro" id="IPR035386">
    <property type="entry name" value="Arm-DNA-bind_5"/>
</dbReference>
<dbReference type="Gene3D" id="1.10.443.10">
    <property type="entry name" value="Intergrase catalytic core"/>
    <property type="match status" value="1"/>
</dbReference>
<dbReference type="InterPro" id="IPR002104">
    <property type="entry name" value="Integrase_catalytic"/>
</dbReference>
<keyword evidence="3" id="KW-0233">DNA recombination</keyword>
<dbReference type="PROSITE" id="PS51898">
    <property type="entry name" value="TYR_RECOMBINASE"/>
    <property type="match status" value="1"/>
</dbReference>
<dbReference type="Pfam" id="PF00589">
    <property type="entry name" value="Phage_integrase"/>
    <property type="match status" value="1"/>
</dbReference>
<dbReference type="Pfam" id="PF17293">
    <property type="entry name" value="Arm-DNA-bind_5"/>
    <property type="match status" value="1"/>
</dbReference>
<dbReference type="Gene3D" id="1.10.150.130">
    <property type="match status" value="1"/>
</dbReference>
<reference evidence="5 6" key="1">
    <citation type="submission" date="2008-10" db="EMBL/GenBank/DDBJ databases">
        <title>Draft genome sequence of Parabacteroides johnsonii (DSM 18315).</title>
        <authorList>
            <person name="Sudarsanam P."/>
            <person name="Ley R."/>
            <person name="Guruge J."/>
            <person name="Turnbaugh P.J."/>
            <person name="Mahowald M."/>
            <person name="Liep D."/>
            <person name="Gordon J."/>
        </authorList>
    </citation>
    <scope>NUCLEOTIDE SEQUENCE [LARGE SCALE GENOMIC DNA]</scope>
    <source>
        <strain evidence="5 6">DSM 18315</strain>
    </source>
</reference>
<dbReference type="HOGENOM" id="CLU_033139_2_0_10"/>
<dbReference type="GO" id="GO:0015074">
    <property type="term" value="P:DNA integration"/>
    <property type="evidence" value="ECO:0007669"/>
    <property type="project" value="InterPro"/>
</dbReference>
<proteinExistence type="inferred from homology"/>
<accession>B7BDR6</accession>
<comment type="caution">
    <text evidence="5">The sequence shown here is derived from an EMBL/GenBank/DDBJ whole genome shotgun (WGS) entry which is preliminary data.</text>
</comment>
<dbReference type="InterPro" id="IPR011010">
    <property type="entry name" value="DNA_brk_join_enz"/>
</dbReference>
<dbReference type="GO" id="GO:0003677">
    <property type="term" value="F:DNA binding"/>
    <property type="evidence" value="ECO:0007669"/>
    <property type="project" value="UniProtKB-KW"/>
</dbReference>
<dbReference type="EMBL" id="ABYH01000345">
    <property type="protein sequence ID" value="EEC95415.1"/>
    <property type="molecule type" value="Genomic_DNA"/>
</dbReference>
<dbReference type="PANTHER" id="PTHR30349">
    <property type="entry name" value="PHAGE INTEGRASE-RELATED"/>
    <property type="match status" value="1"/>
</dbReference>
<comment type="similarity">
    <text evidence="1">Belongs to the 'phage' integrase family.</text>
</comment>
<dbReference type="Proteomes" id="UP000005510">
    <property type="component" value="Unassembled WGS sequence"/>
</dbReference>
<dbReference type="CDD" id="cd01185">
    <property type="entry name" value="INTN1_C_like"/>
    <property type="match status" value="1"/>
</dbReference>
<evidence type="ECO:0000256" key="1">
    <source>
        <dbReference type="ARBA" id="ARBA00008857"/>
    </source>
</evidence>
<protein>
    <submittedName>
        <fullName evidence="5">Site-specific recombinase, phage integrase family</fullName>
    </submittedName>
</protein>
<evidence type="ECO:0000313" key="5">
    <source>
        <dbReference type="EMBL" id="EEC95415.1"/>
    </source>
</evidence>
<dbReference type="PANTHER" id="PTHR30349:SF64">
    <property type="entry name" value="PROPHAGE INTEGRASE INTD-RELATED"/>
    <property type="match status" value="1"/>
</dbReference>
<dbReference type="AlphaFoldDB" id="B7BDR6"/>
<evidence type="ECO:0000313" key="6">
    <source>
        <dbReference type="Proteomes" id="UP000005510"/>
    </source>
</evidence>
<reference evidence="5 6" key="2">
    <citation type="submission" date="2008-10" db="EMBL/GenBank/DDBJ databases">
        <authorList>
            <person name="Fulton L."/>
            <person name="Clifton S."/>
            <person name="Fulton B."/>
            <person name="Xu J."/>
            <person name="Minx P."/>
            <person name="Pepin K.H."/>
            <person name="Johnson M."/>
            <person name="Bhonagiri V."/>
            <person name="Nash W.E."/>
            <person name="Mardis E.R."/>
            <person name="Wilson R.K."/>
        </authorList>
    </citation>
    <scope>NUCLEOTIDE SEQUENCE [LARGE SCALE GENOMIC DNA]</scope>
    <source>
        <strain evidence="5 6">DSM 18315</strain>
    </source>
</reference>